<name>A0ACB7TPJ3_HYAAI</name>
<keyword evidence="2" id="KW-1185">Reference proteome</keyword>
<dbReference type="Proteomes" id="UP000821845">
    <property type="component" value="Chromosome 1"/>
</dbReference>
<dbReference type="EMBL" id="CM023481">
    <property type="protein sequence ID" value="KAH6947272.1"/>
    <property type="molecule type" value="Genomic_DNA"/>
</dbReference>
<comment type="caution">
    <text evidence="1">The sequence shown here is derived from an EMBL/GenBank/DDBJ whole genome shotgun (WGS) entry which is preliminary data.</text>
</comment>
<organism evidence="1 2">
    <name type="scientific">Hyalomma asiaticum</name>
    <name type="common">Tick</name>
    <dbReference type="NCBI Taxonomy" id="266040"/>
    <lineage>
        <taxon>Eukaryota</taxon>
        <taxon>Metazoa</taxon>
        <taxon>Ecdysozoa</taxon>
        <taxon>Arthropoda</taxon>
        <taxon>Chelicerata</taxon>
        <taxon>Arachnida</taxon>
        <taxon>Acari</taxon>
        <taxon>Parasitiformes</taxon>
        <taxon>Ixodida</taxon>
        <taxon>Ixodoidea</taxon>
        <taxon>Ixodidae</taxon>
        <taxon>Hyalomminae</taxon>
        <taxon>Hyalomma</taxon>
    </lineage>
</organism>
<accession>A0ACB7TPJ3</accession>
<sequence length="155" mass="16990">MGGGHSSQHPPDGSEPMNASGEQENPALSSTDFAGLQTCGDLPVTTDVENVAVFPKKARTDIHEQDSDAAILDPAEDHSDMEVDGRTFATLLHPPDYSSEHVFAGLEVTSYVPQSYVRNLGKVMQVRIQYSEEQLLEYVKDSRVISVKERNEMAP</sequence>
<proteinExistence type="predicted"/>
<protein>
    <submittedName>
        <fullName evidence="1">Uncharacterized protein</fullName>
    </submittedName>
</protein>
<gene>
    <name evidence="1" type="ORF">HPB50_018058</name>
</gene>
<evidence type="ECO:0000313" key="2">
    <source>
        <dbReference type="Proteomes" id="UP000821845"/>
    </source>
</evidence>
<evidence type="ECO:0000313" key="1">
    <source>
        <dbReference type="EMBL" id="KAH6947272.1"/>
    </source>
</evidence>
<reference evidence="1" key="1">
    <citation type="submission" date="2020-05" db="EMBL/GenBank/DDBJ databases">
        <title>Large-scale comparative analyses of tick genomes elucidate their genetic diversity and vector capacities.</title>
        <authorList>
            <person name="Jia N."/>
            <person name="Wang J."/>
            <person name="Shi W."/>
            <person name="Du L."/>
            <person name="Sun Y."/>
            <person name="Zhan W."/>
            <person name="Jiang J."/>
            <person name="Wang Q."/>
            <person name="Zhang B."/>
            <person name="Ji P."/>
            <person name="Sakyi L.B."/>
            <person name="Cui X."/>
            <person name="Yuan T."/>
            <person name="Jiang B."/>
            <person name="Yang W."/>
            <person name="Lam T.T.-Y."/>
            <person name="Chang Q."/>
            <person name="Ding S."/>
            <person name="Wang X."/>
            <person name="Zhu J."/>
            <person name="Ruan X."/>
            <person name="Zhao L."/>
            <person name="Wei J."/>
            <person name="Que T."/>
            <person name="Du C."/>
            <person name="Cheng J."/>
            <person name="Dai P."/>
            <person name="Han X."/>
            <person name="Huang E."/>
            <person name="Gao Y."/>
            <person name="Liu J."/>
            <person name="Shao H."/>
            <person name="Ye R."/>
            <person name="Li L."/>
            <person name="Wei W."/>
            <person name="Wang X."/>
            <person name="Wang C."/>
            <person name="Yang T."/>
            <person name="Huo Q."/>
            <person name="Li W."/>
            <person name="Guo W."/>
            <person name="Chen H."/>
            <person name="Zhou L."/>
            <person name="Ni X."/>
            <person name="Tian J."/>
            <person name="Zhou Y."/>
            <person name="Sheng Y."/>
            <person name="Liu T."/>
            <person name="Pan Y."/>
            <person name="Xia L."/>
            <person name="Li J."/>
            <person name="Zhao F."/>
            <person name="Cao W."/>
        </authorList>
    </citation>
    <scope>NUCLEOTIDE SEQUENCE</scope>
    <source>
        <strain evidence="1">Hyas-2018</strain>
    </source>
</reference>